<reference evidence="6" key="1">
    <citation type="submission" date="2022-04" db="EMBL/GenBank/DDBJ databases">
        <title>A functionally conserved STORR gene fusion in Papaver species that diverged 16.8 million years ago.</title>
        <authorList>
            <person name="Catania T."/>
        </authorList>
    </citation>
    <scope>NUCLEOTIDE SEQUENCE</scope>
    <source>
        <strain evidence="6">S-188037</strain>
    </source>
</reference>
<evidence type="ECO:0000256" key="2">
    <source>
        <dbReference type="ARBA" id="ARBA00023015"/>
    </source>
</evidence>
<dbReference type="Proteomes" id="UP001202328">
    <property type="component" value="Unassembled WGS sequence"/>
</dbReference>
<dbReference type="InterPro" id="IPR044636">
    <property type="entry name" value="RADIALIS-like"/>
</dbReference>
<dbReference type="AlphaFoldDB" id="A0AAD4STG1"/>
<dbReference type="InterPro" id="IPR009057">
    <property type="entry name" value="Homeodomain-like_sf"/>
</dbReference>
<dbReference type="PROSITE" id="PS50090">
    <property type="entry name" value="MYB_LIKE"/>
    <property type="match status" value="1"/>
</dbReference>
<keyword evidence="2" id="KW-0805">Transcription regulation</keyword>
<dbReference type="FunFam" id="1.10.10.60:FF:000154">
    <property type="entry name" value="Transcription factor SRM1"/>
    <property type="match status" value="1"/>
</dbReference>
<keyword evidence="4" id="KW-0539">Nucleus</keyword>
<dbReference type="SMART" id="SM00717">
    <property type="entry name" value="SANT"/>
    <property type="match status" value="1"/>
</dbReference>
<dbReference type="GO" id="GO:0003700">
    <property type="term" value="F:DNA-binding transcription factor activity"/>
    <property type="evidence" value="ECO:0007669"/>
    <property type="project" value="InterPro"/>
</dbReference>
<evidence type="ECO:0000256" key="1">
    <source>
        <dbReference type="ARBA" id="ARBA00004123"/>
    </source>
</evidence>
<organism evidence="6 7">
    <name type="scientific">Papaver atlanticum</name>
    <dbReference type="NCBI Taxonomy" id="357466"/>
    <lineage>
        <taxon>Eukaryota</taxon>
        <taxon>Viridiplantae</taxon>
        <taxon>Streptophyta</taxon>
        <taxon>Embryophyta</taxon>
        <taxon>Tracheophyta</taxon>
        <taxon>Spermatophyta</taxon>
        <taxon>Magnoliopsida</taxon>
        <taxon>Ranunculales</taxon>
        <taxon>Papaveraceae</taxon>
        <taxon>Papaveroideae</taxon>
        <taxon>Papaver</taxon>
    </lineage>
</organism>
<dbReference type="CDD" id="cd00167">
    <property type="entry name" value="SANT"/>
    <property type="match status" value="1"/>
</dbReference>
<evidence type="ECO:0000256" key="4">
    <source>
        <dbReference type="ARBA" id="ARBA00023242"/>
    </source>
</evidence>
<dbReference type="InterPro" id="IPR001005">
    <property type="entry name" value="SANT/Myb"/>
</dbReference>
<feature type="domain" description="Myb-like" evidence="5">
    <location>
        <begin position="24"/>
        <end position="70"/>
    </location>
</feature>
<comment type="subcellular location">
    <subcellularLocation>
        <location evidence="1">Nucleus</location>
    </subcellularLocation>
</comment>
<accession>A0AAD4STG1</accession>
<proteinExistence type="predicted"/>
<dbReference type="Pfam" id="PF23082">
    <property type="entry name" value="Myb_DNA-binding_2"/>
    <property type="match status" value="1"/>
</dbReference>
<name>A0AAD4STG1_9MAGN</name>
<evidence type="ECO:0000256" key="3">
    <source>
        <dbReference type="ARBA" id="ARBA00023163"/>
    </source>
</evidence>
<dbReference type="SUPFAM" id="SSF46689">
    <property type="entry name" value="Homeodomain-like"/>
    <property type="match status" value="1"/>
</dbReference>
<comment type="caution">
    <text evidence="6">The sequence shown here is derived from an EMBL/GenBank/DDBJ whole genome shotgun (WGS) entry which is preliminary data.</text>
</comment>
<keyword evidence="7" id="KW-1185">Reference proteome</keyword>
<keyword evidence="3" id="KW-0804">Transcription</keyword>
<evidence type="ECO:0000313" key="6">
    <source>
        <dbReference type="EMBL" id="KAI3923027.1"/>
    </source>
</evidence>
<dbReference type="Gene3D" id="1.10.10.60">
    <property type="entry name" value="Homeodomain-like"/>
    <property type="match status" value="1"/>
</dbReference>
<gene>
    <name evidence="6" type="ORF">MKW98_009218</name>
</gene>
<dbReference type="PANTHER" id="PTHR43952:SF75">
    <property type="entry name" value="PROTEIN RADIALIS-LIKE 6"/>
    <property type="match status" value="1"/>
</dbReference>
<dbReference type="PANTHER" id="PTHR43952">
    <property type="entry name" value="MYB FAMILY TRANSCRIPTION FACTOR-RELATED"/>
    <property type="match status" value="1"/>
</dbReference>
<dbReference type="EMBL" id="JAJJMB010008583">
    <property type="protein sequence ID" value="KAI3923027.1"/>
    <property type="molecule type" value="Genomic_DNA"/>
</dbReference>
<protein>
    <recommendedName>
        <fullName evidence="5">Myb-like domain-containing protein</fullName>
    </recommendedName>
</protein>
<evidence type="ECO:0000259" key="5">
    <source>
        <dbReference type="PROSITE" id="PS50090"/>
    </source>
</evidence>
<evidence type="ECO:0000313" key="7">
    <source>
        <dbReference type="Proteomes" id="UP001202328"/>
    </source>
</evidence>
<sequence length="142" mass="16251">MEILSQASYPNLFHGENKSYGRGWTPEENKLFENALAVFDKETPDRWQKIAEMIPGKSVMDVLRQYKELEDDVSHIEAGLSGAEERSSMDKRVAQVVSVGSKEVWKRRLEKHISELCYLKDSNSSSKPCSEVLPKATFRWKG</sequence>
<dbReference type="GO" id="GO:0005634">
    <property type="term" value="C:nucleus"/>
    <property type="evidence" value="ECO:0007669"/>
    <property type="project" value="UniProtKB-SubCell"/>
</dbReference>